<comment type="caution">
    <text evidence="3">The sequence shown here is derived from an EMBL/GenBank/DDBJ whole genome shotgun (WGS) entry which is preliminary data.</text>
</comment>
<dbReference type="AlphaFoldDB" id="A0A8J6H437"/>
<feature type="region of interest" description="Disordered" evidence="1">
    <location>
        <begin position="108"/>
        <end position="138"/>
    </location>
</feature>
<reference evidence="3" key="1">
    <citation type="journal article" date="2020" name="J Insects Food Feed">
        <title>The yellow mealworm (Tenebrio molitor) genome: a resource for the emerging insects as food and feed industry.</title>
        <authorList>
            <person name="Eriksson T."/>
            <person name="Andere A."/>
            <person name="Kelstrup H."/>
            <person name="Emery V."/>
            <person name="Picard C."/>
        </authorList>
    </citation>
    <scope>NUCLEOTIDE SEQUENCE</scope>
    <source>
        <strain evidence="3">Stoneville</strain>
        <tissue evidence="3">Whole head</tissue>
    </source>
</reference>
<feature type="compositionally biased region" description="Low complexity" evidence="1">
    <location>
        <begin position="113"/>
        <end position="127"/>
    </location>
</feature>
<evidence type="ECO:0000313" key="2">
    <source>
        <dbReference type="EMBL" id="KAH0807797.1"/>
    </source>
</evidence>
<name>A0A8J6H437_TENMO</name>
<reference evidence="3" key="2">
    <citation type="submission" date="2021-08" db="EMBL/GenBank/DDBJ databases">
        <authorList>
            <person name="Eriksson T."/>
        </authorList>
    </citation>
    <scope>NUCLEOTIDE SEQUENCE</scope>
    <source>
        <strain evidence="3">Stoneville</strain>
        <tissue evidence="3">Whole head</tissue>
    </source>
</reference>
<dbReference type="EMBL" id="JABDTM020029670">
    <property type="protein sequence ID" value="KAH0807797.1"/>
    <property type="molecule type" value="Genomic_DNA"/>
</dbReference>
<proteinExistence type="predicted"/>
<evidence type="ECO:0000313" key="4">
    <source>
        <dbReference type="Proteomes" id="UP000719412"/>
    </source>
</evidence>
<accession>A0A8J6H437</accession>
<sequence>MGKAFVMLTQLELNSELGVTPPPIIQLPKQLSSSMTPLDTGSCNCGSEIQSFKLTTDCRGTAPQEIRFVVAARSTGQLFDLMEIHASLDPNLSINNAQIQLVPQKLGSGGGRAAPSPLLRPAASPSSVDQAFASSPDKNEEITIQSKLLRKEQVLDFTNADLNVFTRGSKRGNSLRCTEIFRVKTMTFFQSGTAAAKPKKRRRNYKVMSYTLRYYSAFGS</sequence>
<evidence type="ECO:0000256" key="1">
    <source>
        <dbReference type="SAM" id="MobiDB-lite"/>
    </source>
</evidence>
<organism evidence="3 4">
    <name type="scientific">Tenebrio molitor</name>
    <name type="common">Yellow mealworm beetle</name>
    <dbReference type="NCBI Taxonomy" id="7067"/>
    <lineage>
        <taxon>Eukaryota</taxon>
        <taxon>Metazoa</taxon>
        <taxon>Ecdysozoa</taxon>
        <taxon>Arthropoda</taxon>
        <taxon>Hexapoda</taxon>
        <taxon>Insecta</taxon>
        <taxon>Pterygota</taxon>
        <taxon>Neoptera</taxon>
        <taxon>Endopterygota</taxon>
        <taxon>Coleoptera</taxon>
        <taxon>Polyphaga</taxon>
        <taxon>Cucujiformia</taxon>
        <taxon>Tenebrionidae</taxon>
        <taxon>Tenebrio</taxon>
    </lineage>
</organism>
<protein>
    <submittedName>
        <fullName evidence="3">Uncharacterized protein</fullName>
    </submittedName>
</protein>
<keyword evidence="4" id="KW-1185">Reference proteome</keyword>
<evidence type="ECO:0000313" key="3">
    <source>
        <dbReference type="EMBL" id="KAH0807799.1"/>
    </source>
</evidence>
<dbReference type="EMBL" id="JABDTM020029668">
    <property type="protein sequence ID" value="KAH0807799.1"/>
    <property type="molecule type" value="Genomic_DNA"/>
</dbReference>
<dbReference type="Proteomes" id="UP000719412">
    <property type="component" value="Unassembled WGS sequence"/>
</dbReference>
<gene>
    <name evidence="3" type="ORF">GEV33_014992</name>
    <name evidence="2" type="ORF">GEV33_014994</name>
</gene>